<comment type="caution">
    <text evidence="1">The sequence shown here is derived from an EMBL/GenBank/DDBJ whole genome shotgun (WGS) entry which is preliminary data.</text>
</comment>
<gene>
    <name evidence="1" type="ORF">A2397_00665</name>
</gene>
<evidence type="ECO:0000313" key="2">
    <source>
        <dbReference type="Proteomes" id="UP000176424"/>
    </source>
</evidence>
<dbReference type="Proteomes" id="UP000176424">
    <property type="component" value="Unassembled WGS sequence"/>
</dbReference>
<dbReference type="STRING" id="1797263.A2397_00665"/>
<evidence type="ECO:0000313" key="1">
    <source>
        <dbReference type="EMBL" id="OGD08439.1"/>
    </source>
</evidence>
<dbReference type="EMBL" id="MEXR01000057">
    <property type="protein sequence ID" value="OGD08439.1"/>
    <property type="molecule type" value="Genomic_DNA"/>
</dbReference>
<organism evidence="1 2">
    <name type="scientific">Candidatus Amesbacteria bacterium RIFOXYB1_FULL_44_23</name>
    <dbReference type="NCBI Taxonomy" id="1797263"/>
    <lineage>
        <taxon>Bacteria</taxon>
        <taxon>Candidatus Amesiibacteriota</taxon>
    </lineage>
</organism>
<dbReference type="AlphaFoldDB" id="A0A1F4ZPP9"/>
<name>A0A1F4ZPP9_9BACT</name>
<protein>
    <submittedName>
        <fullName evidence="1">Uncharacterized protein</fullName>
    </submittedName>
</protein>
<sequence>MSEAEIRAPYIDPMQPKLGRKVFGVERDGQPDLQTGEFTIRDGEVATIIYEEMQLAIACSENSVTINKGIPIELDTAGSRTWRGGRWVNGLYIRLRK</sequence>
<accession>A0A1F4ZPP9</accession>
<proteinExistence type="predicted"/>
<reference evidence="1 2" key="1">
    <citation type="journal article" date="2016" name="Nat. Commun.">
        <title>Thousands of microbial genomes shed light on interconnected biogeochemical processes in an aquifer system.</title>
        <authorList>
            <person name="Anantharaman K."/>
            <person name="Brown C.T."/>
            <person name="Hug L.A."/>
            <person name="Sharon I."/>
            <person name="Castelle C.J."/>
            <person name="Probst A.J."/>
            <person name="Thomas B.C."/>
            <person name="Singh A."/>
            <person name="Wilkins M.J."/>
            <person name="Karaoz U."/>
            <person name="Brodie E.L."/>
            <person name="Williams K.H."/>
            <person name="Hubbard S.S."/>
            <person name="Banfield J.F."/>
        </authorList>
    </citation>
    <scope>NUCLEOTIDE SEQUENCE [LARGE SCALE GENOMIC DNA]</scope>
</reference>